<proteinExistence type="predicted"/>
<dbReference type="GO" id="GO:0016758">
    <property type="term" value="F:hexosyltransferase activity"/>
    <property type="evidence" value="ECO:0007669"/>
    <property type="project" value="UniProtKB-ARBA"/>
</dbReference>
<dbReference type="RefSeq" id="WP_199114655.1">
    <property type="nucleotide sequence ID" value="NZ_JAELVQ010000007.1"/>
</dbReference>
<evidence type="ECO:0000313" key="2">
    <source>
        <dbReference type="EMBL" id="MBJ6367890.1"/>
    </source>
</evidence>
<dbReference type="InterPro" id="IPR029044">
    <property type="entry name" value="Nucleotide-diphossugar_trans"/>
</dbReference>
<comment type="caution">
    <text evidence="2">The sequence shown here is derived from an EMBL/GenBank/DDBJ whole genome shotgun (WGS) entry which is preliminary data.</text>
</comment>
<gene>
    <name evidence="2" type="ORF">JF259_07300</name>
</gene>
<dbReference type="SUPFAM" id="SSF53448">
    <property type="entry name" value="Nucleotide-diphospho-sugar transferases"/>
    <property type="match status" value="1"/>
</dbReference>
<organism evidence="2 3">
    <name type="scientific">Snuella sedimenti</name>
    <dbReference type="NCBI Taxonomy" id="2798802"/>
    <lineage>
        <taxon>Bacteria</taxon>
        <taxon>Pseudomonadati</taxon>
        <taxon>Bacteroidota</taxon>
        <taxon>Flavobacteriia</taxon>
        <taxon>Flavobacteriales</taxon>
        <taxon>Flavobacteriaceae</taxon>
        <taxon>Snuella</taxon>
    </lineage>
</organism>
<name>A0A8J7LS08_9FLAO</name>
<dbReference type="PANTHER" id="PTHR22916:SF3">
    <property type="entry name" value="UDP-GLCNAC:BETAGAL BETA-1,3-N-ACETYLGLUCOSAMINYLTRANSFERASE-LIKE PROTEIN 1"/>
    <property type="match status" value="1"/>
</dbReference>
<sequence>MKIESSSYCLIDQTDSNCLVCVAMLAYNQEKYIVEALESVLSQNVDFQYKIIVADDASTDGTRNILKTYQEKYPNLFKLLLQNENVGVRQNNIDLLSNVEGEYVAALEGDDYWVDSNKLQRQVNFLKNNLEYSFCWTRFKTLHQDSRKFDLDHNIKYFKINQTEIDFDFEKLYRGWQIGTQTLVYRRRSFNIGLAGKYQLFRDIHIIVELLNKGKGACLNFIGAVYRLHDGGVYSSLSRLGRHKKSFECYKELYLSNKSNIFLKKKYIKSYKNFIQANIMEAHFLKALKFSAKLLLINYSILDFLKHIRRIYKAMG</sequence>
<evidence type="ECO:0000313" key="3">
    <source>
        <dbReference type="Proteomes" id="UP000610931"/>
    </source>
</evidence>
<accession>A0A8J7LS08</accession>
<dbReference type="Pfam" id="PF00535">
    <property type="entry name" value="Glycos_transf_2"/>
    <property type="match status" value="1"/>
</dbReference>
<reference evidence="2" key="1">
    <citation type="submission" date="2020-12" db="EMBL/GenBank/DDBJ databases">
        <title>Snuella sp. nov., isolated from sediment in Incheon.</title>
        <authorList>
            <person name="Kim W."/>
        </authorList>
    </citation>
    <scope>NUCLEOTIDE SEQUENCE</scope>
    <source>
        <strain evidence="2">CAU 1569</strain>
    </source>
</reference>
<evidence type="ECO:0000259" key="1">
    <source>
        <dbReference type="Pfam" id="PF00535"/>
    </source>
</evidence>
<dbReference type="PANTHER" id="PTHR22916">
    <property type="entry name" value="GLYCOSYLTRANSFERASE"/>
    <property type="match status" value="1"/>
</dbReference>
<dbReference type="Gene3D" id="3.90.550.10">
    <property type="entry name" value="Spore Coat Polysaccharide Biosynthesis Protein SpsA, Chain A"/>
    <property type="match status" value="1"/>
</dbReference>
<dbReference type="EMBL" id="JAELVQ010000007">
    <property type="protein sequence ID" value="MBJ6367890.1"/>
    <property type="molecule type" value="Genomic_DNA"/>
</dbReference>
<dbReference type="Proteomes" id="UP000610931">
    <property type="component" value="Unassembled WGS sequence"/>
</dbReference>
<feature type="domain" description="Glycosyltransferase 2-like" evidence="1">
    <location>
        <begin position="21"/>
        <end position="154"/>
    </location>
</feature>
<dbReference type="AlphaFoldDB" id="A0A8J7LS08"/>
<protein>
    <submittedName>
        <fullName evidence="2">Glycosyltransferase family 2 protein</fullName>
    </submittedName>
</protein>
<dbReference type="InterPro" id="IPR001173">
    <property type="entry name" value="Glyco_trans_2-like"/>
</dbReference>
<keyword evidence="3" id="KW-1185">Reference proteome</keyword>